<comment type="subcellular location">
    <subcellularLocation>
        <location evidence="1">Cell inner membrane</location>
        <topology evidence="1">Multi-pass membrane protein</topology>
    </subcellularLocation>
</comment>
<organism evidence="10 11">
    <name type="scientific">Nitrospirillum viridazoti CBAmc</name>
    <dbReference type="NCBI Taxonomy" id="1441467"/>
    <lineage>
        <taxon>Bacteria</taxon>
        <taxon>Pseudomonadati</taxon>
        <taxon>Pseudomonadota</taxon>
        <taxon>Alphaproteobacteria</taxon>
        <taxon>Rhodospirillales</taxon>
        <taxon>Azospirillaceae</taxon>
        <taxon>Nitrospirillum</taxon>
        <taxon>Nitrospirillum viridazoti</taxon>
    </lineage>
</organism>
<evidence type="ECO:0000256" key="6">
    <source>
        <dbReference type="ARBA" id="ARBA00022989"/>
    </source>
</evidence>
<dbReference type="RefSeq" id="WP_088873025.1">
    <property type="nucleotide sequence ID" value="NZ_CP022111.1"/>
</dbReference>
<evidence type="ECO:0000256" key="8">
    <source>
        <dbReference type="SAM" id="Phobius"/>
    </source>
</evidence>
<reference evidence="10 11" key="1">
    <citation type="submission" date="2017-06" db="EMBL/GenBank/DDBJ databases">
        <title>Complete genome sequence of Nitrospirillum amazonense strain CBAmC, an endophytic nitrogen-fixing and plant growth-promoting bacterium, isolated from sugarcane.</title>
        <authorList>
            <person name="Schwab S."/>
            <person name="dos Santos Teixeira K.R."/>
            <person name="Simoes Araujo J.L."/>
            <person name="Soares Vidal M."/>
            <person name="Borges de Freitas H.R."/>
            <person name="Rivello Crivelaro A.L."/>
            <person name="Bueno de Camargo Nunes A."/>
            <person name="dos Santos C.M."/>
            <person name="Palmeira da Silva Rosa D."/>
            <person name="da Silva Padilha D."/>
            <person name="da Silva E."/>
            <person name="Araujo Terra L."/>
            <person name="Soares Mendes V."/>
            <person name="Farinelli L."/>
            <person name="Magalhaes Cruz L."/>
            <person name="Baldani J.I."/>
        </authorList>
    </citation>
    <scope>NUCLEOTIDE SEQUENCE [LARGE SCALE GENOMIC DNA]</scope>
    <source>
        <strain evidence="10 11">CBAmC</strain>
    </source>
</reference>
<dbReference type="Pfam" id="PF00482">
    <property type="entry name" value="T2SSF"/>
    <property type="match status" value="2"/>
</dbReference>
<dbReference type="PANTHER" id="PTHR30012:SF0">
    <property type="entry name" value="TYPE II SECRETION SYSTEM PROTEIN F-RELATED"/>
    <property type="match status" value="1"/>
</dbReference>
<evidence type="ECO:0000313" key="11">
    <source>
        <dbReference type="Proteomes" id="UP000197153"/>
    </source>
</evidence>
<feature type="domain" description="Type II secretion system protein GspF" evidence="9">
    <location>
        <begin position="277"/>
        <end position="396"/>
    </location>
</feature>
<keyword evidence="3" id="KW-1003">Cell membrane</keyword>
<evidence type="ECO:0000259" key="9">
    <source>
        <dbReference type="Pfam" id="PF00482"/>
    </source>
</evidence>
<accession>A0A248JVC9</accession>
<evidence type="ECO:0000313" key="10">
    <source>
        <dbReference type="EMBL" id="ASG22441.1"/>
    </source>
</evidence>
<dbReference type="PRINTS" id="PR00812">
    <property type="entry name" value="BCTERIALGSPF"/>
</dbReference>
<keyword evidence="4" id="KW-0997">Cell inner membrane</keyword>
<dbReference type="PANTHER" id="PTHR30012">
    <property type="entry name" value="GENERAL SECRETION PATHWAY PROTEIN"/>
    <property type="match status" value="1"/>
</dbReference>
<dbReference type="Proteomes" id="UP000197153">
    <property type="component" value="Chromosome 2"/>
</dbReference>
<evidence type="ECO:0000256" key="7">
    <source>
        <dbReference type="ARBA" id="ARBA00023136"/>
    </source>
</evidence>
<dbReference type="InterPro" id="IPR003004">
    <property type="entry name" value="GspF/PilC"/>
</dbReference>
<evidence type="ECO:0000256" key="1">
    <source>
        <dbReference type="ARBA" id="ARBA00004429"/>
    </source>
</evidence>
<dbReference type="GO" id="GO:0005886">
    <property type="term" value="C:plasma membrane"/>
    <property type="evidence" value="ECO:0007669"/>
    <property type="project" value="UniProtKB-SubCell"/>
</dbReference>
<feature type="transmembrane region" description="Helical" evidence="8">
    <location>
        <begin position="171"/>
        <end position="194"/>
    </location>
</feature>
<comment type="similarity">
    <text evidence="2">Belongs to the GSP F family.</text>
</comment>
<keyword evidence="7 8" id="KW-0472">Membrane</keyword>
<dbReference type="Gene3D" id="1.20.81.30">
    <property type="entry name" value="Type II secretion system (T2SS), domain F"/>
    <property type="match status" value="2"/>
</dbReference>
<name>A0A248JVC9_9PROT</name>
<gene>
    <name evidence="10" type="ORF">Y958_15975</name>
</gene>
<dbReference type="AlphaFoldDB" id="A0A248JVC9"/>
<evidence type="ECO:0000256" key="4">
    <source>
        <dbReference type="ARBA" id="ARBA00022519"/>
    </source>
</evidence>
<feature type="transmembrane region" description="Helical" evidence="8">
    <location>
        <begin position="372"/>
        <end position="400"/>
    </location>
</feature>
<sequence length="407" mass="41879">MTTMAMTNFTYRSVDANGRASRGTIEAADRRAAVDQLMQRGLTPLSIKAEGAGRAFGGGGAKGLKRAERLSLVRDLANLVSAGFALEPALGLVADQMPRPAAAALVGEIRARVRAGDSLAAALTAQRGVFPPEFVGMVAAGEQGGSLAAALGHLASLEEDRAQFRQCLISAMTYPALIGLLTLAALALMAGYVLPQFQDLFAGSKAKLPAATAAVLAIGDLLGRFGPGLLAGGALAMLATLRAYRQPELRLRMDRMLLVATGPLGRLIGDAQLALYTRTLASLLSGGVPLASALATAGGCVANRALAGAADRVRVAVRGGSDLSRAVQAEPLFPRRLSRMLAMAEQTASLPQGLLDLSKVLERERGVALDRALSLVTPVLTLVLGGMVGGIFAALIAGILSLNDIAL</sequence>
<evidence type="ECO:0000256" key="2">
    <source>
        <dbReference type="ARBA" id="ARBA00005745"/>
    </source>
</evidence>
<dbReference type="InterPro" id="IPR042094">
    <property type="entry name" value="T2SS_GspF_sf"/>
</dbReference>
<dbReference type="KEGG" id="nao:Y958_15975"/>
<keyword evidence="5 8" id="KW-0812">Transmembrane</keyword>
<keyword evidence="11" id="KW-1185">Reference proteome</keyword>
<proteinExistence type="inferred from homology"/>
<dbReference type="FunFam" id="1.20.81.30:FF:000001">
    <property type="entry name" value="Type II secretion system protein F"/>
    <property type="match status" value="1"/>
</dbReference>
<evidence type="ECO:0000256" key="3">
    <source>
        <dbReference type="ARBA" id="ARBA00022475"/>
    </source>
</evidence>
<protein>
    <recommendedName>
        <fullName evidence="9">Type II secretion system protein GspF domain-containing protein</fullName>
    </recommendedName>
</protein>
<dbReference type="GO" id="GO:0015628">
    <property type="term" value="P:protein secretion by the type II secretion system"/>
    <property type="evidence" value="ECO:0007669"/>
    <property type="project" value="TreeGrafter"/>
</dbReference>
<dbReference type="EMBL" id="CP022111">
    <property type="protein sequence ID" value="ASG22441.1"/>
    <property type="molecule type" value="Genomic_DNA"/>
</dbReference>
<feature type="domain" description="Type II secretion system protein GspF" evidence="9">
    <location>
        <begin position="73"/>
        <end position="195"/>
    </location>
</feature>
<keyword evidence="6 8" id="KW-1133">Transmembrane helix</keyword>
<dbReference type="InterPro" id="IPR018076">
    <property type="entry name" value="T2SS_GspF_dom"/>
</dbReference>
<evidence type="ECO:0000256" key="5">
    <source>
        <dbReference type="ARBA" id="ARBA00022692"/>
    </source>
</evidence>